<evidence type="ECO:0000256" key="1">
    <source>
        <dbReference type="SAM" id="MobiDB-lite"/>
    </source>
</evidence>
<gene>
    <name evidence="2" type="ORF">GCM10009579_51070</name>
</gene>
<evidence type="ECO:0000313" key="3">
    <source>
        <dbReference type="Proteomes" id="UP001500282"/>
    </source>
</evidence>
<dbReference type="Proteomes" id="UP001500282">
    <property type="component" value="Unassembled WGS sequence"/>
</dbReference>
<proteinExistence type="predicted"/>
<organism evidence="2 3">
    <name type="scientific">Streptomyces javensis</name>
    <dbReference type="NCBI Taxonomy" id="114698"/>
    <lineage>
        <taxon>Bacteria</taxon>
        <taxon>Bacillati</taxon>
        <taxon>Actinomycetota</taxon>
        <taxon>Actinomycetes</taxon>
        <taxon>Kitasatosporales</taxon>
        <taxon>Streptomycetaceae</taxon>
        <taxon>Streptomyces</taxon>
        <taxon>Streptomyces violaceusniger group</taxon>
    </lineage>
</organism>
<sequence length="79" mass="8953">MTEHRPGQWPVEHPVPLEDSGKERRHTHERARFTLVLGAVRAALEEEPSEYAIRAAAKRWQQGITAVADETVAKLRRTG</sequence>
<name>A0ABN1X4C9_9ACTN</name>
<keyword evidence="3" id="KW-1185">Reference proteome</keyword>
<evidence type="ECO:0000313" key="2">
    <source>
        <dbReference type="EMBL" id="GAA1283506.1"/>
    </source>
</evidence>
<comment type="caution">
    <text evidence="2">The sequence shown here is derived from an EMBL/GenBank/DDBJ whole genome shotgun (WGS) entry which is preliminary data.</text>
</comment>
<feature type="region of interest" description="Disordered" evidence="1">
    <location>
        <begin position="1"/>
        <end position="26"/>
    </location>
</feature>
<accession>A0ABN1X4C9</accession>
<reference evidence="2 3" key="1">
    <citation type="journal article" date="2019" name="Int. J. Syst. Evol. Microbiol.">
        <title>The Global Catalogue of Microorganisms (GCM) 10K type strain sequencing project: providing services to taxonomists for standard genome sequencing and annotation.</title>
        <authorList>
            <consortium name="The Broad Institute Genomics Platform"/>
            <consortium name="The Broad Institute Genome Sequencing Center for Infectious Disease"/>
            <person name="Wu L."/>
            <person name="Ma J."/>
        </authorList>
    </citation>
    <scope>NUCLEOTIDE SEQUENCE [LARGE SCALE GENOMIC DNA]</scope>
    <source>
        <strain evidence="2 3">JCM 11448</strain>
    </source>
</reference>
<protein>
    <submittedName>
        <fullName evidence="2">Uncharacterized protein</fullName>
    </submittedName>
</protein>
<dbReference type="EMBL" id="BAAAIH010000031">
    <property type="protein sequence ID" value="GAA1283506.1"/>
    <property type="molecule type" value="Genomic_DNA"/>
</dbReference>